<organism evidence="1 2">
    <name type="scientific">Edaphosphingomonas laterariae</name>
    <dbReference type="NCBI Taxonomy" id="861865"/>
    <lineage>
        <taxon>Bacteria</taxon>
        <taxon>Pseudomonadati</taxon>
        <taxon>Pseudomonadota</taxon>
        <taxon>Alphaproteobacteria</taxon>
        <taxon>Sphingomonadales</taxon>
        <taxon>Rhizorhabdaceae</taxon>
        <taxon>Edaphosphingomonas</taxon>
    </lineage>
</organism>
<dbReference type="EMBL" id="FZOS01000019">
    <property type="protein sequence ID" value="SNS85312.1"/>
    <property type="molecule type" value="Genomic_DNA"/>
</dbReference>
<dbReference type="AlphaFoldDB" id="A0A239HVM1"/>
<dbReference type="Proteomes" id="UP000198281">
    <property type="component" value="Unassembled WGS sequence"/>
</dbReference>
<gene>
    <name evidence="1" type="ORF">SAMN06295912_11957</name>
</gene>
<dbReference type="OrthoDB" id="7471908at2"/>
<dbReference type="RefSeq" id="WP_089220487.1">
    <property type="nucleotide sequence ID" value="NZ_FZOS01000019.1"/>
</dbReference>
<proteinExistence type="predicted"/>
<evidence type="ECO:0000313" key="1">
    <source>
        <dbReference type="EMBL" id="SNS85312.1"/>
    </source>
</evidence>
<evidence type="ECO:0000313" key="2">
    <source>
        <dbReference type="Proteomes" id="UP000198281"/>
    </source>
</evidence>
<keyword evidence="2" id="KW-1185">Reference proteome</keyword>
<reference evidence="2" key="1">
    <citation type="submission" date="2017-06" db="EMBL/GenBank/DDBJ databases">
        <authorList>
            <person name="Varghese N."/>
            <person name="Submissions S."/>
        </authorList>
    </citation>
    <scope>NUCLEOTIDE SEQUENCE [LARGE SCALE GENOMIC DNA]</scope>
    <source>
        <strain evidence="2">LNB2</strain>
    </source>
</reference>
<name>A0A239HVM1_9SPHN</name>
<accession>A0A239HVM1</accession>
<protein>
    <submittedName>
        <fullName evidence="1">Uncharacterized protein</fullName>
    </submittedName>
</protein>
<sequence length="179" mass="19245">MAGNDNPPAIAGRLRHKVIGNGLRELDRFLSVLIDEVAMLMPPDDIDAVRVGRQRNTANKLRTLHTALGRSSPDHDRLRALGRSRDCLFYCDGVVTRSDRRHGTMMTIGWPCGENQVGGLIAVGERLVITPADLASVCGFYDRLGGDLVGVHPVPGRARLPLAPMSPISADANVACDGT</sequence>